<sequence>MLCVFFFFVCEFTRTCRNNASIFNFSSFSGLKVNLVGLLGRSFLEFPNTPGNTKKKLRKNGNFYVKPVFDKIDFLYGCNSKTNHCKYLKFSPNVYVSVIFIHVDKKTENLKQVTIFFINIYSSNFYDICRKYLKISSPRNLKHKLAPLIVQRKYSIV</sequence>
<evidence type="ECO:0000313" key="1">
    <source>
        <dbReference type="EMBL" id="KAF0703390.1"/>
    </source>
</evidence>
<proteinExistence type="predicted"/>
<evidence type="ECO:0000313" key="2">
    <source>
        <dbReference type="Proteomes" id="UP000478052"/>
    </source>
</evidence>
<organism evidence="1 2">
    <name type="scientific">Aphis craccivora</name>
    <name type="common">Cowpea aphid</name>
    <dbReference type="NCBI Taxonomy" id="307492"/>
    <lineage>
        <taxon>Eukaryota</taxon>
        <taxon>Metazoa</taxon>
        <taxon>Ecdysozoa</taxon>
        <taxon>Arthropoda</taxon>
        <taxon>Hexapoda</taxon>
        <taxon>Insecta</taxon>
        <taxon>Pterygota</taxon>
        <taxon>Neoptera</taxon>
        <taxon>Paraneoptera</taxon>
        <taxon>Hemiptera</taxon>
        <taxon>Sternorrhyncha</taxon>
        <taxon>Aphidomorpha</taxon>
        <taxon>Aphidoidea</taxon>
        <taxon>Aphididae</taxon>
        <taxon>Aphidini</taxon>
        <taxon>Aphis</taxon>
        <taxon>Aphis</taxon>
    </lineage>
</organism>
<dbReference type="EMBL" id="VUJU01013916">
    <property type="protein sequence ID" value="KAF0703390.1"/>
    <property type="molecule type" value="Genomic_DNA"/>
</dbReference>
<reference evidence="1 2" key="1">
    <citation type="submission" date="2019-08" db="EMBL/GenBank/DDBJ databases">
        <title>Whole genome of Aphis craccivora.</title>
        <authorList>
            <person name="Voronova N.V."/>
            <person name="Shulinski R.S."/>
            <person name="Bandarenka Y.V."/>
            <person name="Zhorov D.G."/>
            <person name="Warner D."/>
        </authorList>
    </citation>
    <scope>NUCLEOTIDE SEQUENCE [LARGE SCALE GENOMIC DNA]</scope>
    <source>
        <strain evidence="1">180601</strain>
        <tissue evidence="1">Whole Body</tissue>
    </source>
</reference>
<accession>A0A6G0VNU0</accession>
<name>A0A6G0VNU0_APHCR</name>
<gene>
    <name evidence="1" type="ORF">FWK35_00029620</name>
</gene>
<dbReference type="Proteomes" id="UP000478052">
    <property type="component" value="Unassembled WGS sequence"/>
</dbReference>
<dbReference type="AlphaFoldDB" id="A0A6G0VNU0"/>
<feature type="non-terminal residue" evidence="1">
    <location>
        <position position="157"/>
    </location>
</feature>
<comment type="caution">
    <text evidence="1">The sequence shown here is derived from an EMBL/GenBank/DDBJ whole genome shotgun (WGS) entry which is preliminary data.</text>
</comment>
<keyword evidence="2" id="KW-1185">Reference proteome</keyword>
<protein>
    <submittedName>
        <fullName evidence="1">Uncharacterized protein</fullName>
    </submittedName>
</protein>